<feature type="coiled-coil region" evidence="1">
    <location>
        <begin position="365"/>
        <end position="411"/>
    </location>
</feature>
<organism evidence="3 4">
    <name type="scientific">Emericellopsis atlantica</name>
    <dbReference type="NCBI Taxonomy" id="2614577"/>
    <lineage>
        <taxon>Eukaryota</taxon>
        <taxon>Fungi</taxon>
        <taxon>Dikarya</taxon>
        <taxon>Ascomycota</taxon>
        <taxon>Pezizomycotina</taxon>
        <taxon>Sordariomycetes</taxon>
        <taxon>Hypocreomycetidae</taxon>
        <taxon>Hypocreales</taxon>
        <taxon>Bionectriaceae</taxon>
        <taxon>Emericellopsis</taxon>
    </lineage>
</organism>
<accession>A0A9P7ZQZ8</accession>
<sequence>MISSRVAARTARQTAVRSTRLPYRQPVRFQSTASSSSSGGSSSSGHLAAGLAGGVIGAGVFYSLYTFTPAGRTASTINKTAMEANKKYKEAAQKLQEKTPNADQAVDSIKQFAYSYVAWIPGGRAYVDTAFDDWEKVRQNHKEEADKLVSDAYKQFQDVAKSGLSLETASKAYEVLADLAKKVADLSGDAFADILDNHPQVKEKLGSNVDQLKRMGEEYGPEAKKQVDETWKQLKDIVAGGVSVSSLNKARQLIDDKVKQVKKLGDEAWNKAYEQAKPVLDKNPKVKEIIENNADALKQGNAKELFEKAKSSIDSGNVDDLKKYVDSAVSKAKDKASSGSGGGIWGEVEKYVQMIPQADEIFPKLKQLSEVAENHKEEGEKLLRETAEDLKKLLEEKSKKGEEIVEKAKKDAK</sequence>
<feature type="compositionally biased region" description="Low complexity" evidence="2">
    <location>
        <begin position="1"/>
        <end position="20"/>
    </location>
</feature>
<dbReference type="EMBL" id="MU251248">
    <property type="protein sequence ID" value="KAG9256202.1"/>
    <property type="molecule type" value="Genomic_DNA"/>
</dbReference>
<protein>
    <recommendedName>
        <fullName evidence="5">Apolipoprotein/apolipophorin</fullName>
    </recommendedName>
</protein>
<dbReference type="RefSeq" id="XP_046120126.1">
    <property type="nucleotide sequence ID" value="XM_046260265.1"/>
</dbReference>
<proteinExistence type="predicted"/>
<evidence type="ECO:0000256" key="1">
    <source>
        <dbReference type="SAM" id="Coils"/>
    </source>
</evidence>
<evidence type="ECO:0000256" key="2">
    <source>
        <dbReference type="SAM" id="MobiDB-lite"/>
    </source>
</evidence>
<name>A0A9P7ZQZ8_9HYPO</name>
<keyword evidence="4" id="KW-1185">Reference proteome</keyword>
<dbReference type="GeneID" id="70291168"/>
<dbReference type="OrthoDB" id="3883941at2759"/>
<dbReference type="AlphaFoldDB" id="A0A9P7ZQZ8"/>
<comment type="caution">
    <text evidence="3">The sequence shown here is derived from an EMBL/GenBank/DDBJ whole genome shotgun (WGS) entry which is preliminary data.</text>
</comment>
<evidence type="ECO:0000313" key="4">
    <source>
        <dbReference type="Proteomes" id="UP000887229"/>
    </source>
</evidence>
<gene>
    <name evidence="3" type="ORF">F5Z01DRAFT_498461</name>
</gene>
<evidence type="ECO:0000313" key="3">
    <source>
        <dbReference type="EMBL" id="KAG9256202.1"/>
    </source>
</evidence>
<keyword evidence="1" id="KW-0175">Coiled coil</keyword>
<evidence type="ECO:0008006" key="5">
    <source>
        <dbReference type="Google" id="ProtNLM"/>
    </source>
</evidence>
<feature type="region of interest" description="Disordered" evidence="2">
    <location>
        <begin position="1"/>
        <end position="22"/>
    </location>
</feature>
<dbReference type="Proteomes" id="UP000887229">
    <property type="component" value="Unassembled WGS sequence"/>
</dbReference>
<reference evidence="3" key="1">
    <citation type="journal article" date="2021" name="IMA Fungus">
        <title>Genomic characterization of three marine fungi, including Emericellopsis atlantica sp. nov. with signatures of a generalist lifestyle and marine biomass degradation.</title>
        <authorList>
            <person name="Hagestad O.C."/>
            <person name="Hou L."/>
            <person name="Andersen J.H."/>
            <person name="Hansen E.H."/>
            <person name="Altermark B."/>
            <person name="Li C."/>
            <person name="Kuhnert E."/>
            <person name="Cox R.J."/>
            <person name="Crous P.W."/>
            <person name="Spatafora J.W."/>
            <person name="Lail K."/>
            <person name="Amirebrahimi M."/>
            <person name="Lipzen A."/>
            <person name="Pangilinan J."/>
            <person name="Andreopoulos W."/>
            <person name="Hayes R.D."/>
            <person name="Ng V."/>
            <person name="Grigoriev I.V."/>
            <person name="Jackson S.A."/>
            <person name="Sutton T.D.S."/>
            <person name="Dobson A.D.W."/>
            <person name="Rama T."/>
        </authorList>
    </citation>
    <scope>NUCLEOTIDE SEQUENCE</scope>
    <source>
        <strain evidence="3">TS7</strain>
    </source>
</reference>